<dbReference type="Gene3D" id="3.40.50.200">
    <property type="entry name" value="Peptidase S8/S53 domain"/>
    <property type="match status" value="1"/>
</dbReference>
<sequence length="121" mass="12740">MSEMYKIVRNNVNSICAFDVVVIDGIDIISLSINGVVVPYYLDAIAIEALDASDTGIFVSALPGELTVTNVVPWVTTVGAGNIDRDFPTNIKLGNENIISGVSVYGGPGLAPFSLAFFGDI</sequence>
<dbReference type="PANTHER" id="PTHR10795">
    <property type="entry name" value="PROPROTEIN CONVERTASE SUBTILISIN/KEXIN"/>
    <property type="match status" value="1"/>
</dbReference>
<evidence type="ECO:0000256" key="1">
    <source>
        <dbReference type="ARBA" id="ARBA00011073"/>
    </source>
</evidence>
<proteinExistence type="inferred from homology"/>
<dbReference type="Gene3D" id="3.50.30.30">
    <property type="match status" value="1"/>
</dbReference>
<keyword evidence="2" id="KW-0732">Signal</keyword>
<dbReference type="AlphaFoldDB" id="A0ABD1SN01"/>
<evidence type="ECO:0000313" key="4">
    <source>
        <dbReference type="Proteomes" id="UP001604277"/>
    </source>
</evidence>
<gene>
    <name evidence="3" type="ORF">Fot_35925</name>
</gene>
<organism evidence="3 4">
    <name type="scientific">Forsythia ovata</name>
    <dbReference type="NCBI Taxonomy" id="205694"/>
    <lineage>
        <taxon>Eukaryota</taxon>
        <taxon>Viridiplantae</taxon>
        <taxon>Streptophyta</taxon>
        <taxon>Embryophyta</taxon>
        <taxon>Tracheophyta</taxon>
        <taxon>Spermatophyta</taxon>
        <taxon>Magnoliopsida</taxon>
        <taxon>eudicotyledons</taxon>
        <taxon>Gunneridae</taxon>
        <taxon>Pentapetalae</taxon>
        <taxon>asterids</taxon>
        <taxon>lamiids</taxon>
        <taxon>Lamiales</taxon>
        <taxon>Oleaceae</taxon>
        <taxon>Forsythieae</taxon>
        <taxon>Forsythia</taxon>
    </lineage>
</organism>
<keyword evidence="4" id="KW-1185">Reference proteome</keyword>
<dbReference type="SUPFAM" id="SSF52743">
    <property type="entry name" value="Subtilisin-like"/>
    <property type="match status" value="1"/>
</dbReference>
<evidence type="ECO:0000313" key="3">
    <source>
        <dbReference type="EMBL" id="KAL2502077.1"/>
    </source>
</evidence>
<comment type="similarity">
    <text evidence="1">Belongs to the peptidase S8 family.</text>
</comment>
<name>A0ABD1SN01_9LAMI</name>
<dbReference type="InterPro" id="IPR036852">
    <property type="entry name" value="Peptidase_S8/S53_dom_sf"/>
</dbReference>
<evidence type="ECO:0000256" key="2">
    <source>
        <dbReference type="ARBA" id="ARBA00022729"/>
    </source>
</evidence>
<reference evidence="4" key="1">
    <citation type="submission" date="2024-07" db="EMBL/GenBank/DDBJ databases">
        <title>Two chromosome-level genome assemblies of Korean endemic species Abeliophyllum distichum and Forsythia ovata (Oleaceae).</title>
        <authorList>
            <person name="Jang H."/>
        </authorList>
    </citation>
    <scope>NUCLEOTIDE SEQUENCE [LARGE SCALE GENOMIC DNA]</scope>
</reference>
<dbReference type="InterPro" id="IPR045051">
    <property type="entry name" value="SBT"/>
</dbReference>
<protein>
    <submittedName>
        <fullName evidence="3">Subtilase family protein</fullName>
    </submittedName>
</protein>
<dbReference type="Proteomes" id="UP001604277">
    <property type="component" value="Unassembled WGS sequence"/>
</dbReference>
<accession>A0ABD1SN01</accession>
<dbReference type="EMBL" id="JBFOLJ010000010">
    <property type="protein sequence ID" value="KAL2502077.1"/>
    <property type="molecule type" value="Genomic_DNA"/>
</dbReference>
<comment type="caution">
    <text evidence="3">The sequence shown here is derived from an EMBL/GenBank/DDBJ whole genome shotgun (WGS) entry which is preliminary data.</text>
</comment>